<dbReference type="Proteomes" id="UP000731465">
    <property type="component" value="Unassembled WGS sequence"/>
</dbReference>
<evidence type="ECO:0000256" key="2">
    <source>
        <dbReference type="ARBA" id="ARBA00022692"/>
    </source>
</evidence>
<evidence type="ECO:0000313" key="7">
    <source>
        <dbReference type="EMBL" id="MBW7570582.1"/>
    </source>
</evidence>
<reference evidence="7 8" key="1">
    <citation type="submission" date="2021-03" db="EMBL/GenBank/DDBJ databases">
        <title>Succinivibrio sp. nov. isolated from feces of cow.</title>
        <authorList>
            <person name="Choi J.-Y."/>
        </authorList>
    </citation>
    <scope>NUCLEOTIDE SEQUENCE [LARGE SCALE GENOMIC DNA]</scope>
    <source>
        <strain evidence="7 8">AGMB01872</strain>
    </source>
</reference>
<evidence type="ECO:0000256" key="3">
    <source>
        <dbReference type="ARBA" id="ARBA00022989"/>
    </source>
</evidence>
<dbReference type="RefSeq" id="WP_219937807.1">
    <property type="nucleotide sequence ID" value="NZ_JAGFNY010000022.1"/>
</dbReference>
<feature type="transmembrane region" description="Helical" evidence="5">
    <location>
        <begin position="178"/>
        <end position="197"/>
    </location>
</feature>
<evidence type="ECO:0000256" key="6">
    <source>
        <dbReference type="SAM" id="SignalP"/>
    </source>
</evidence>
<comment type="caution">
    <text evidence="7">The sequence shown here is derived from an EMBL/GenBank/DDBJ whole genome shotgun (WGS) entry which is preliminary data.</text>
</comment>
<feature type="signal peptide" evidence="6">
    <location>
        <begin position="1"/>
        <end position="24"/>
    </location>
</feature>
<dbReference type="InterPro" id="IPR007688">
    <property type="entry name" value="Conjugal_tfr_TrbL/VirB6"/>
</dbReference>
<name>A0ABS7DH05_9GAMM</name>
<organism evidence="7 8">
    <name type="scientific">Succinivibrio faecicola</name>
    <dbReference type="NCBI Taxonomy" id="2820300"/>
    <lineage>
        <taxon>Bacteria</taxon>
        <taxon>Pseudomonadati</taxon>
        <taxon>Pseudomonadota</taxon>
        <taxon>Gammaproteobacteria</taxon>
        <taxon>Aeromonadales</taxon>
        <taxon>Succinivibrionaceae</taxon>
        <taxon>Succinivibrio</taxon>
    </lineage>
</organism>
<evidence type="ECO:0000256" key="1">
    <source>
        <dbReference type="ARBA" id="ARBA00004141"/>
    </source>
</evidence>
<keyword evidence="6" id="KW-0732">Signal</keyword>
<evidence type="ECO:0000256" key="4">
    <source>
        <dbReference type="ARBA" id="ARBA00023136"/>
    </source>
</evidence>
<sequence length="314" mass="34362">MKRILSLCLLLTVLLLPGISSAQALNADNILSSLSEHFINEVRLTAEPIKQAATRLFFLLLPIAIVLQGLKLIFRSGNYMSFSLEMVKLTLITGIYLFLLNNGETIGISIVDSLCSIVSSEKQGPSELIDLIFNITGRISNILNSMVLSTSVSVMFRIITFVFMILLCLVVIRYCATFIGAYVLCTIGVIVLGFGAYSKTRIFAANYLKTVISLALSLMTYNVIFKATTSLLERIMLSFEQRQTSADPLVIDDFIYLLFTALFIFCVSGYLPSLIGSLVRYTGNGAKDMHIGSVTALTGDAARSAGVTLTKRVI</sequence>
<feature type="transmembrane region" description="Helical" evidence="5">
    <location>
        <begin position="154"/>
        <end position="172"/>
    </location>
</feature>
<proteinExistence type="predicted"/>
<dbReference type="Pfam" id="PF04610">
    <property type="entry name" value="TrbL"/>
    <property type="match status" value="1"/>
</dbReference>
<keyword evidence="8" id="KW-1185">Reference proteome</keyword>
<keyword evidence="2 5" id="KW-0812">Transmembrane</keyword>
<gene>
    <name evidence="7" type="ORF">J5V48_06725</name>
</gene>
<keyword evidence="3 5" id="KW-1133">Transmembrane helix</keyword>
<evidence type="ECO:0000256" key="5">
    <source>
        <dbReference type="SAM" id="Phobius"/>
    </source>
</evidence>
<comment type="subcellular location">
    <subcellularLocation>
        <location evidence="1">Membrane</location>
        <topology evidence="1">Multi-pass membrane protein</topology>
    </subcellularLocation>
</comment>
<dbReference type="EMBL" id="JAGFNY010000022">
    <property type="protein sequence ID" value="MBW7570582.1"/>
    <property type="molecule type" value="Genomic_DNA"/>
</dbReference>
<protein>
    <submittedName>
        <fullName evidence="7">Type IV secretion system protein</fullName>
    </submittedName>
</protein>
<feature type="transmembrane region" description="Helical" evidence="5">
    <location>
        <begin position="254"/>
        <end position="279"/>
    </location>
</feature>
<accession>A0ABS7DH05</accession>
<feature type="transmembrane region" description="Helical" evidence="5">
    <location>
        <begin position="56"/>
        <end position="74"/>
    </location>
</feature>
<feature type="transmembrane region" description="Helical" evidence="5">
    <location>
        <begin position="204"/>
        <end position="224"/>
    </location>
</feature>
<keyword evidence="4 5" id="KW-0472">Membrane</keyword>
<feature type="chain" id="PRO_5045285709" evidence="6">
    <location>
        <begin position="25"/>
        <end position="314"/>
    </location>
</feature>
<evidence type="ECO:0000313" key="8">
    <source>
        <dbReference type="Proteomes" id="UP000731465"/>
    </source>
</evidence>